<gene>
    <name evidence="13" type="ORF">AMECASPLE_005212</name>
</gene>
<name>A0ABV0ZLD7_9TELE</name>
<keyword evidence="6" id="KW-0915">Sodium</keyword>
<keyword evidence="3 11" id="KW-0894">Sodium channel</keyword>
<evidence type="ECO:0000256" key="5">
    <source>
        <dbReference type="ARBA" id="ARBA00022989"/>
    </source>
</evidence>
<evidence type="ECO:0000256" key="9">
    <source>
        <dbReference type="ARBA" id="ARBA00023201"/>
    </source>
</evidence>
<keyword evidence="14" id="KW-1185">Reference proteome</keyword>
<keyword evidence="7 11" id="KW-0406">Ion transport</keyword>
<dbReference type="PANTHER" id="PTHR11690">
    <property type="entry name" value="AMILORIDE-SENSITIVE SODIUM CHANNEL-RELATED"/>
    <property type="match status" value="1"/>
</dbReference>
<evidence type="ECO:0008006" key="15">
    <source>
        <dbReference type="Google" id="ProtNLM"/>
    </source>
</evidence>
<accession>A0ABV0ZLD7</accession>
<evidence type="ECO:0000313" key="13">
    <source>
        <dbReference type="EMBL" id="MEQ2306153.1"/>
    </source>
</evidence>
<evidence type="ECO:0000256" key="11">
    <source>
        <dbReference type="RuleBase" id="RU000679"/>
    </source>
</evidence>
<dbReference type="Pfam" id="PF00858">
    <property type="entry name" value="ASC"/>
    <property type="match status" value="1"/>
</dbReference>
<comment type="subcellular location">
    <subcellularLocation>
        <location evidence="1">Membrane</location>
        <topology evidence="1">Multi-pass membrane protein</topology>
    </subcellularLocation>
</comment>
<evidence type="ECO:0000256" key="4">
    <source>
        <dbReference type="ARBA" id="ARBA00022692"/>
    </source>
</evidence>
<dbReference type="PANTHER" id="PTHR11690:SF222">
    <property type="entry name" value="AMILORIDE-SENSITIVE SODIUM CHANNEL SUBUNIT GAMMA"/>
    <property type="match status" value="1"/>
</dbReference>
<keyword evidence="10 11" id="KW-0407">Ion channel</keyword>
<dbReference type="PROSITE" id="PS01206">
    <property type="entry name" value="ASC"/>
    <property type="match status" value="1"/>
</dbReference>
<evidence type="ECO:0000313" key="14">
    <source>
        <dbReference type="Proteomes" id="UP001469553"/>
    </source>
</evidence>
<protein>
    <recommendedName>
        <fullName evidence="15">Amiloride-sensitive sodium channel</fullName>
    </recommendedName>
</protein>
<evidence type="ECO:0000256" key="2">
    <source>
        <dbReference type="ARBA" id="ARBA00022448"/>
    </source>
</evidence>
<keyword evidence="4 11" id="KW-0812">Transmembrane</keyword>
<keyword evidence="8" id="KW-0472">Membrane</keyword>
<organism evidence="13 14">
    <name type="scientific">Ameca splendens</name>
    <dbReference type="NCBI Taxonomy" id="208324"/>
    <lineage>
        <taxon>Eukaryota</taxon>
        <taxon>Metazoa</taxon>
        <taxon>Chordata</taxon>
        <taxon>Craniata</taxon>
        <taxon>Vertebrata</taxon>
        <taxon>Euteleostomi</taxon>
        <taxon>Actinopterygii</taxon>
        <taxon>Neopterygii</taxon>
        <taxon>Teleostei</taxon>
        <taxon>Neoteleostei</taxon>
        <taxon>Acanthomorphata</taxon>
        <taxon>Ovalentaria</taxon>
        <taxon>Atherinomorphae</taxon>
        <taxon>Cyprinodontiformes</taxon>
        <taxon>Goodeidae</taxon>
        <taxon>Ameca</taxon>
    </lineage>
</organism>
<evidence type="ECO:0000256" key="7">
    <source>
        <dbReference type="ARBA" id="ARBA00023065"/>
    </source>
</evidence>
<dbReference type="PRINTS" id="PR01078">
    <property type="entry name" value="AMINACHANNEL"/>
</dbReference>
<comment type="similarity">
    <text evidence="11">Belongs to the amiloride-sensitive sodium channel (TC 1.A.6) family.</text>
</comment>
<evidence type="ECO:0000256" key="12">
    <source>
        <dbReference type="SAM" id="MobiDB-lite"/>
    </source>
</evidence>
<sequence length="256" mass="28776">MQETEETSERLTHNEDSDSPRSAAAPTVAARHSMQPAQSPGYHSNSNYGPAVVNHHITNTYTQMAKERQLSERLQKTKVELYCHKIFTRYGKCYTFNSGQDGRPLLVTMKGGTGNGLELMLDIQQDEYLPVWGETDETSFEAGIKVQIHTQEEPPFIDQLGFGVAPGFQTFVSCQEQRLTYLPPPWGDCKSTAMDSDFFSTYSITACRIDCETRYLMENCNCRMVHMPGISLRHTHTLHTSASKKQKNAVVVVVAN</sequence>
<keyword evidence="2 11" id="KW-0813">Transport</keyword>
<keyword evidence="5" id="KW-1133">Transmembrane helix</keyword>
<dbReference type="InterPro" id="IPR020903">
    <property type="entry name" value="ENaC_CS"/>
</dbReference>
<dbReference type="Gene3D" id="2.60.470.10">
    <property type="entry name" value="Acid-sensing ion channels like domains"/>
    <property type="match status" value="1"/>
</dbReference>
<evidence type="ECO:0000256" key="6">
    <source>
        <dbReference type="ARBA" id="ARBA00023053"/>
    </source>
</evidence>
<dbReference type="Proteomes" id="UP001469553">
    <property type="component" value="Unassembled WGS sequence"/>
</dbReference>
<feature type="compositionally biased region" description="Basic and acidic residues" evidence="12">
    <location>
        <begin position="7"/>
        <end position="19"/>
    </location>
</feature>
<keyword evidence="9 11" id="KW-0739">Sodium transport</keyword>
<feature type="region of interest" description="Disordered" evidence="12">
    <location>
        <begin position="1"/>
        <end position="51"/>
    </location>
</feature>
<dbReference type="EMBL" id="JAHRIP010066067">
    <property type="protein sequence ID" value="MEQ2306153.1"/>
    <property type="molecule type" value="Genomic_DNA"/>
</dbReference>
<evidence type="ECO:0000256" key="8">
    <source>
        <dbReference type="ARBA" id="ARBA00023136"/>
    </source>
</evidence>
<evidence type="ECO:0000256" key="1">
    <source>
        <dbReference type="ARBA" id="ARBA00004141"/>
    </source>
</evidence>
<comment type="caution">
    <text evidence="13">The sequence shown here is derived from an EMBL/GenBank/DDBJ whole genome shotgun (WGS) entry which is preliminary data.</text>
</comment>
<reference evidence="13 14" key="1">
    <citation type="submission" date="2021-06" db="EMBL/GenBank/DDBJ databases">
        <authorList>
            <person name="Palmer J.M."/>
        </authorList>
    </citation>
    <scope>NUCLEOTIDE SEQUENCE [LARGE SCALE GENOMIC DNA]</scope>
    <source>
        <strain evidence="13 14">AS_MEX2019</strain>
        <tissue evidence="13">Muscle</tissue>
    </source>
</reference>
<feature type="compositionally biased region" description="Polar residues" evidence="12">
    <location>
        <begin position="35"/>
        <end position="48"/>
    </location>
</feature>
<proteinExistence type="inferred from homology"/>
<dbReference type="InterPro" id="IPR001873">
    <property type="entry name" value="ENaC"/>
</dbReference>
<evidence type="ECO:0000256" key="3">
    <source>
        <dbReference type="ARBA" id="ARBA00022461"/>
    </source>
</evidence>
<evidence type="ECO:0000256" key="10">
    <source>
        <dbReference type="ARBA" id="ARBA00023303"/>
    </source>
</evidence>